<dbReference type="GO" id="GO:0005509">
    <property type="term" value="F:calcium ion binding"/>
    <property type="evidence" value="ECO:0007669"/>
    <property type="project" value="InterPro"/>
</dbReference>
<sequence length="855" mass="92201">MSTIVIFSYQVINHNSLFSKHCIPCFYFELVQLTRGGQMEQKSNSLSRVKRHQSEKVLRFSIRKYSFGAVSVAVAALMFLGTHGVSADNIEVKPDGVTADVVDNKVGEGKATNVLVDDSRTAEVANATTENTGTPVAFGNKVEQPKDTVVPNSVEAPNLKQQKADTVDKTKLSKVVGELSQLLDSKKTLKSSVVSLIKVRLLKAQVLLNSSDAVQGDIDSLAETLSNDFTTLSSLKDEELQNKEHSNNAEDGSRRVEASAETSSSANGKDKLNASVAELEAAVLELPEDESTKEVLGKAKELLSLAQSTLANTTVAASEVEDLTGRVKRMFNSVKIATLRLTSGSHDPRNGRNMGVGSQFRADSSTTSGALTNIKYFASVNPRGTTRNNNPELTKTKTDIKSYYVQDSEGKWIVYDVFFNNNARRIVSPGQKQHYYFQLPFNIMDSSNTVRDLTFTRYRSVGGTTDGFDGFVQHGNEARISQGEVFAGQKDRIFNNDRYTMYDPNSGAYTDDRKKQVFKSNANDQTLNTAVRDKNGNYPRASYYLGLDIASGENLDYAIHMHAKVKLKNDVTEAEANRYGRVFAATVGEQIASNESYVMYGTTALTPRDTTPPTITANNATVTKNEAIPAISVTAVDNNGGVGMRTTKPIEVTGLPTGLSYANNQITGTPTAAKGNYNVTIKAYDKNNNPATKNIVITVQEQTAKYNPTGAELTVNQNHTLTDAEITGKVSCHGPGTLTVVSKPATAIAGNAGNAVVRVTYPDTSTDTVNVPIKVKDVTGPSITANGATVTKNEPITPIPVTVTDNTGGRGLREENPVQVTGLPTGLSYANNQITGTPTASKGDYSVTITAYDKD</sequence>
<reference evidence="6 7" key="1">
    <citation type="submission" date="2019-10" db="EMBL/GenBank/DDBJ databases">
        <title>Streptococcus mitis of the oral and urogenital tracts.</title>
        <authorList>
            <person name="Price T."/>
            <person name="Mores C.R."/>
            <person name="Putonti C."/>
            <person name="Wolfe A.J."/>
        </authorList>
    </citation>
    <scope>NUCLEOTIDE SEQUENCE [LARGE SCALE GENOMIC DNA]</scope>
    <source>
        <strain evidence="6 7">SM39</strain>
    </source>
</reference>
<dbReference type="InterPro" id="IPR015919">
    <property type="entry name" value="Cadherin-like_sf"/>
</dbReference>
<feature type="non-terminal residue" evidence="6">
    <location>
        <position position="855"/>
    </location>
</feature>
<protein>
    <submittedName>
        <fullName evidence="6">YSIRK-type signal peptide-containing protein</fullName>
    </submittedName>
</protein>
<feature type="region of interest" description="Disordered" evidence="2">
    <location>
        <begin position="239"/>
        <end position="271"/>
    </location>
</feature>
<evidence type="ECO:0000313" key="6">
    <source>
        <dbReference type="EMBL" id="MQP83904.1"/>
    </source>
</evidence>
<proteinExistence type="predicted"/>
<dbReference type="SUPFAM" id="SSF49313">
    <property type="entry name" value="Cadherin-like"/>
    <property type="match status" value="1"/>
</dbReference>
<comment type="caution">
    <text evidence="6">The sequence shown here is derived from an EMBL/GenBank/DDBJ whole genome shotgun (WGS) entry which is preliminary data.</text>
</comment>
<feature type="domain" description="YSIRK Gram-positive signal peptide" evidence="4">
    <location>
        <begin position="55"/>
        <end position="80"/>
    </location>
</feature>
<evidence type="ECO:0000259" key="4">
    <source>
        <dbReference type="Pfam" id="PF04650"/>
    </source>
</evidence>
<dbReference type="Pfam" id="PF08428">
    <property type="entry name" value="Rib"/>
    <property type="match status" value="1"/>
</dbReference>
<keyword evidence="1" id="KW-0732">Signal</keyword>
<dbReference type="InterPro" id="IPR005877">
    <property type="entry name" value="YSIRK_signal_dom"/>
</dbReference>
<evidence type="ECO:0000256" key="2">
    <source>
        <dbReference type="SAM" id="MobiDB-lite"/>
    </source>
</evidence>
<feature type="domain" description="Rib" evidence="5">
    <location>
        <begin position="704"/>
        <end position="777"/>
    </location>
</feature>
<keyword evidence="3" id="KW-0472">Membrane</keyword>
<dbReference type="AlphaFoldDB" id="A0A6I1UM42"/>
<dbReference type="EMBL" id="WIJV01000099">
    <property type="protein sequence ID" value="MQP83904.1"/>
    <property type="molecule type" value="Genomic_DNA"/>
</dbReference>
<gene>
    <name evidence="6" type="ORF">GEZ78_10230</name>
</gene>
<dbReference type="GO" id="GO:0016020">
    <property type="term" value="C:membrane"/>
    <property type="evidence" value="ECO:0007669"/>
    <property type="project" value="InterPro"/>
</dbReference>
<dbReference type="InterPro" id="IPR059115">
    <property type="entry name" value="Rib"/>
</dbReference>
<feature type="transmembrane region" description="Helical" evidence="3">
    <location>
        <begin position="65"/>
        <end position="85"/>
    </location>
</feature>
<dbReference type="Gene3D" id="2.60.40.10">
    <property type="entry name" value="Immunoglobulins"/>
    <property type="match status" value="2"/>
</dbReference>
<dbReference type="Pfam" id="PF04650">
    <property type="entry name" value="YSIRK_signal"/>
    <property type="match status" value="1"/>
</dbReference>
<dbReference type="Proteomes" id="UP000436302">
    <property type="component" value="Unassembled WGS sequence"/>
</dbReference>
<keyword evidence="3" id="KW-1133">Transmembrane helix</keyword>
<evidence type="ECO:0000259" key="5">
    <source>
        <dbReference type="Pfam" id="PF08428"/>
    </source>
</evidence>
<organism evidence="6 7">
    <name type="scientific">Streptococcus mitis</name>
    <dbReference type="NCBI Taxonomy" id="28037"/>
    <lineage>
        <taxon>Bacteria</taxon>
        <taxon>Bacillati</taxon>
        <taxon>Bacillota</taxon>
        <taxon>Bacilli</taxon>
        <taxon>Lactobacillales</taxon>
        <taxon>Streptococcaceae</taxon>
        <taxon>Streptococcus</taxon>
        <taxon>Streptococcus mitis group</taxon>
    </lineage>
</organism>
<evidence type="ECO:0000313" key="7">
    <source>
        <dbReference type="Proteomes" id="UP000436302"/>
    </source>
</evidence>
<dbReference type="NCBIfam" id="TIGR01168">
    <property type="entry name" value="YSIRK_signal"/>
    <property type="match status" value="1"/>
</dbReference>
<keyword evidence="3" id="KW-0812">Transmembrane</keyword>
<evidence type="ECO:0000256" key="3">
    <source>
        <dbReference type="SAM" id="Phobius"/>
    </source>
</evidence>
<feature type="compositionally biased region" description="Basic and acidic residues" evidence="2">
    <location>
        <begin position="239"/>
        <end position="258"/>
    </location>
</feature>
<name>A0A6I1UM42_STRMT</name>
<dbReference type="InterPro" id="IPR013783">
    <property type="entry name" value="Ig-like_fold"/>
</dbReference>
<accession>A0A6I1UM42</accession>
<evidence type="ECO:0000256" key="1">
    <source>
        <dbReference type="ARBA" id="ARBA00022729"/>
    </source>
</evidence>